<evidence type="ECO:0000256" key="1">
    <source>
        <dbReference type="ARBA" id="ARBA00004286"/>
    </source>
</evidence>
<evidence type="ECO:0008006" key="14">
    <source>
        <dbReference type="Google" id="ProtNLM"/>
    </source>
</evidence>
<dbReference type="Pfam" id="PF05033">
    <property type="entry name" value="Pre-SET"/>
    <property type="match status" value="1"/>
</dbReference>
<dbReference type="SUPFAM" id="SSF82199">
    <property type="entry name" value="SET domain"/>
    <property type="match status" value="1"/>
</dbReference>
<evidence type="ECO:0000313" key="12">
    <source>
        <dbReference type="EMBL" id="CAF9910514.1"/>
    </source>
</evidence>
<dbReference type="InterPro" id="IPR050973">
    <property type="entry name" value="H3K9_Histone-Lys_N-MTase"/>
</dbReference>
<dbReference type="Pfam" id="PF00856">
    <property type="entry name" value="SET"/>
    <property type="match status" value="1"/>
</dbReference>
<keyword evidence="6" id="KW-0479">Metal-binding</keyword>
<comment type="subcellular location">
    <subcellularLocation>
        <location evidence="1">Chromosome</location>
    </subcellularLocation>
</comment>
<evidence type="ECO:0000259" key="9">
    <source>
        <dbReference type="PROSITE" id="PS50280"/>
    </source>
</evidence>
<feature type="domain" description="SET" evidence="9">
    <location>
        <begin position="260"/>
        <end position="433"/>
    </location>
</feature>
<proteinExistence type="predicted"/>
<evidence type="ECO:0000256" key="8">
    <source>
        <dbReference type="SAM" id="MobiDB-lite"/>
    </source>
</evidence>
<name>A0A8H3ESC6_9LECA</name>
<evidence type="ECO:0000256" key="6">
    <source>
        <dbReference type="ARBA" id="ARBA00022723"/>
    </source>
</evidence>
<evidence type="ECO:0000259" key="10">
    <source>
        <dbReference type="PROSITE" id="PS50867"/>
    </source>
</evidence>
<dbReference type="PROSITE" id="PS50867">
    <property type="entry name" value="PRE_SET"/>
    <property type="match status" value="1"/>
</dbReference>
<dbReference type="GO" id="GO:0005634">
    <property type="term" value="C:nucleus"/>
    <property type="evidence" value="ECO:0007669"/>
    <property type="project" value="InterPro"/>
</dbReference>
<dbReference type="EMBL" id="CAJPDS010000009">
    <property type="protein sequence ID" value="CAF9910514.1"/>
    <property type="molecule type" value="Genomic_DNA"/>
</dbReference>
<evidence type="ECO:0000313" key="13">
    <source>
        <dbReference type="Proteomes" id="UP000664521"/>
    </source>
</evidence>
<evidence type="ECO:0000256" key="7">
    <source>
        <dbReference type="ARBA" id="ARBA00022833"/>
    </source>
</evidence>
<protein>
    <recommendedName>
        <fullName evidence="14">SET domain-containing protein</fullName>
    </recommendedName>
</protein>
<dbReference type="SMART" id="SM00468">
    <property type="entry name" value="PreSET"/>
    <property type="match status" value="1"/>
</dbReference>
<dbReference type="Gene3D" id="2.170.270.10">
    <property type="entry name" value="SET domain"/>
    <property type="match status" value="1"/>
</dbReference>
<evidence type="ECO:0000256" key="3">
    <source>
        <dbReference type="ARBA" id="ARBA00022603"/>
    </source>
</evidence>
<comment type="caution">
    <text evidence="12">The sequence shown here is derived from an EMBL/GenBank/DDBJ whole genome shotgun (WGS) entry which is preliminary data.</text>
</comment>
<dbReference type="PROSITE" id="PS50280">
    <property type="entry name" value="SET"/>
    <property type="match status" value="1"/>
</dbReference>
<evidence type="ECO:0000259" key="11">
    <source>
        <dbReference type="PROSITE" id="PS50868"/>
    </source>
</evidence>
<feature type="domain" description="Pre-SET" evidence="10">
    <location>
        <begin position="178"/>
        <end position="257"/>
    </location>
</feature>
<dbReference type="PANTHER" id="PTHR46223">
    <property type="entry name" value="HISTONE-LYSINE N-METHYLTRANSFERASE SUV39H"/>
    <property type="match status" value="1"/>
</dbReference>
<feature type="domain" description="Post-SET" evidence="11">
    <location>
        <begin position="456"/>
        <end position="472"/>
    </location>
</feature>
<keyword evidence="2" id="KW-0158">Chromosome</keyword>
<dbReference type="InterPro" id="IPR007728">
    <property type="entry name" value="Pre-SET_dom"/>
</dbReference>
<dbReference type="AlphaFoldDB" id="A0A8H3ESC6"/>
<gene>
    <name evidence="12" type="ORF">HETSPECPRED_010082</name>
</gene>
<keyword evidence="13" id="KW-1185">Reference proteome</keyword>
<keyword evidence="7" id="KW-0862">Zinc</keyword>
<dbReference type="GO" id="GO:0008270">
    <property type="term" value="F:zinc ion binding"/>
    <property type="evidence" value="ECO:0007669"/>
    <property type="project" value="InterPro"/>
</dbReference>
<dbReference type="GO" id="GO:0005694">
    <property type="term" value="C:chromosome"/>
    <property type="evidence" value="ECO:0007669"/>
    <property type="project" value="UniProtKB-SubCell"/>
</dbReference>
<dbReference type="PANTHER" id="PTHR46223:SF3">
    <property type="entry name" value="HISTONE-LYSINE N-METHYLTRANSFERASE SET-23"/>
    <property type="match status" value="1"/>
</dbReference>
<accession>A0A8H3ESC6</accession>
<keyword evidence="5" id="KW-0949">S-adenosyl-L-methionine</keyword>
<dbReference type="GO" id="GO:0042054">
    <property type="term" value="F:histone methyltransferase activity"/>
    <property type="evidence" value="ECO:0007669"/>
    <property type="project" value="InterPro"/>
</dbReference>
<sequence>MLSPLQNQSHSRSNVDNLVCRPRKSADVINLDEDDTALSIHFVNPPDHRPQSPPASLGKRSRTTSEHDDNSLVGRTHSSQSKVRRTAHATSSPAPACGQNVFNRLVKPEVHLIKTTALVHLDADALRVQFLQNLRTLLGPPVTLFNDIDNTSPPSHFTFISKNVLSWGVEPAPAECMAGCDCRKDNGRHIGCEHLSCGCVQLSEPNAKGRRYFPYSAAKSDYGCLRSVYIQMRNHIYECNDRCNCDIDCKNRLVQHGRKIPLEIFKTKNRGWGLRCPRALLKGQFIDTYRGEVITNEESNLRGLARARDQNADNYLFGLDKFCQPQTITRTAFKKEHPNKKTWHRKLVASGEYKVTKNEAGEKMYLNPAYTPPVYSIDSKDKGGPTRFINHSCDPNCAIYTVSYNHADENLYDVAFFAIADIAAGAELTFDYADADESEVITDERADELELENGERPIKCLCGTLECRGYFFHS</sequence>
<dbReference type="SMART" id="SM00317">
    <property type="entry name" value="SET"/>
    <property type="match status" value="1"/>
</dbReference>
<evidence type="ECO:0000256" key="4">
    <source>
        <dbReference type="ARBA" id="ARBA00022679"/>
    </source>
</evidence>
<keyword evidence="3" id="KW-0489">Methyltransferase</keyword>
<organism evidence="12 13">
    <name type="scientific">Heterodermia speciosa</name>
    <dbReference type="NCBI Taxonomy" id="116794"/>
    <lineage>
        <taxon>Eukaryota</taxon>
        <taxon>Fungi</taxon>
        <taxon>Dikarya</taxon>
        <taxon>Ascomycota</taxon>
        <taxon>Pezizomycotina</taxon>
        <taxon>Lecanoromycetes</taxon>
        <taxon>OSLEUM clade</taxon>
        <taxon>Lecanoromycetidae</taxon>
        <taxon>Caliciales</taxon>
        <taxon>Physciaceae</taxon>
        <taxon>Heterodermia</taxon>
    </lineage>
</organism>
<dbReference type="GO" id="GO:0032259">
    <property type="term" value="P:methylation"/>
    <property type="evidence" value="ECO:0007669"/>
    <property type="project" value="UniProtKB-KW"/>
</dbReference>
<reference evidence="12" key="1">
    <citation type="submission" date="2021-03" db="EMBL/GenBank/DDBJ databases">
        <authorList>
            <person name="Tagirdzhanova G."/>
        </authorList>
    </citation>
    <scope>NUCLEOTIDE SEQUENCE</scope>
</reference>
<dbReference type="InterPro" id="IPR003616">
    <property type="entry name" value="Post-SET_dom"/>
</dbReference>
<dbReference type="OrthoDB" id="308383at2759"/>
<feature type="region of interest" description="Disordered" evidence="8">
    <location>
        <begin position="40"/>
        <end position="98"/>
    </location>
</feature>
<dbReference type="PROSITE" id="PS50868">
    <property type="entry name" value="POST_SET"/>
    <property type="match status" value="1"/>
</dbReference>
<keyword evidence="4" id="KW-0808">Transferase</keyword>
<dbReference type="Proteomes" id="UP000664521">
    <property type="component" value="Unassembled WGS sequence"/>
</dbReference>
<dbReference type="InterPro" id="IPR001214">
    <property type="entry name" value="SET_dom"/>
</dbReference>
<dbReference type="InterPro" id="IPR046341">
    <property type="entry name" value="SET_dom_sf"/>
</dbReference>
<evidence type="ECO:0000256" key="5">
    <source>
        <dbReference type="ARBA" id="ARBA00022691"/>
    </source>
</evidence>
<evidence type="ECO:0000256" key="2">
    <source>
        <dbReference type="ARBA" id="ARBA00022454"/>
    </source>
</evidence>